<keyword evidence="1" id="KW-0808">Transferase</keyword>
<dbReference type="InterPro" id="IPR027417">
    <property type="entry name" value="P-loop_NTPase"/>
</dbReference>
<evidence type="ECO:0000256" key="2">
    <source>
        <dbReference type="ARBA" id="ARBA00023180"/>
    </source>
</evidence>
<evidence type="ECO:0000313" key="4">
    <source>
        <dbReference type="EMBL" id="MBT2990644.1"/>
    </source>
</evidence>
<reference evidence="4 5" key="1">
    <citation type="submission" date="2021-05" db="EMBL/GenBank/DDBJ databases">
        <title>Genetic and Functional Diversity in Clade A Lucinid endosymbionts from the Bahamas.</title>
        <authorList>
            <person name="Giani N.M."/>
            <person name="Engel A.S."/>
            <person name="Campbell B.J."/>
        </authorList>
    </citation>
    <scope>NUCLEOTIDE SEQUENCE [LARGE SCALE GENOMIC DNA]</scope>
    <source>
        <strain evidence="4">LUC16012Gg_MoonRockCtena</strain>
    </source>
</reference>
<feature type="domain" description="Sulfotransferase" evidence="3">
    <location>
        <begin position="3"/>
        <end position="192"/>
    </location>
</feature>
<dbReference type="Proteomes" id="UP000770889">
    <property type="component" value="Unassembled WGS sequence"/>
</dbReference>
<dbReference type="GO" id="GO:0008146">
    <property type="term" value="F:sulfotransferase activity"/>
    <property type="evidence" value="ECO:0007669"/>
    <property type="project" value="InterPro"/>
</dbReference>
<organism evidence="4 5">
    <name type="scientific">Candidatus Thiodiazotropha taylori</name>
    <dbReference type="NCBI Taxonomy" id="2792791"/>
    <lineage>
        <taxon>Bacteria</taxon>
        <taxon>Pseudomonadati</taxon>
        <taxon>Pseudomonadota</taxon>
        <taxon>Gammaproteobacteria</taxon>
        <taxon>Chromatiales</taxon>
        <taxon>Sedimenticolaceae</taxon>
        <taxon>Candidatus Thiodiazotropha</taxon>
    </lineage>
</organism>
<dbReference type="PANTHER" id="PTHR10605">
    <property type="entry name" value="HEPARAN SULFATE SULFOTRANSFERASE"/>
    <property type="match status" value="1"/>
</dbReference>
<evidence type="ECO:0000259" key="3">
    <source>
        <dbReference type="Pfam" id="PF00685"/>
    </source>
</evidence>
<name>A0A944MB51_9GAMM</name>
<comment type="caution">
    <text evidence="4">The sequence shown here is derived from an EMBL/GenBank/DDBJ whole genome shotgun (WGS) entry which is preliminary data.</text>
</comment>
<evidence type="ECO:0000313" key="5">
    <source>
        <dbReference type="Proteomes" id="UP000770889"/>
    </source>
</evidence>
<dbReference type="SUPFAM" id="SSF52540">
    <property type="entry name" value="P-loop containing nucleoside triphosphate hydrolases"/>
    <property type="match status" value="1"/>
</dbReference>
<dbReference type="InterPro" id="IPR037359">
    <property type="entry name" value="NST/OST"/>
</dbReference>
<dbReference type="Gene3D" id="3.40.50.300">
    <property type="entry name" value="P-loop containing nucleotide triphosphate hydrolases"/>
    <property type="match status" value="1"/>
</dbReference>
<protein>
    <submittedName>
        <fullName evidence="4">Sulfotransferase domain-containing protein</fullName>
    </submittedName>
</protein>
<keyword evidence="2" id="KW-0325">Glycoprotein</keyword>
<dbReference type="EMBL" id="JAHHGM010000019">
    <property type="protein sequence ID" value="MBT2990644.1"/>
    <property type="molecule type" value="Genomic_DNA"/>
</dbReference>
<accession>A0A944MB51</accession>
<gene>
    <name evidence="4" type="ORF">KME65_16935</name>
</gene>
<proteinExistence type="predicted"/>
<dbReference type="InterPro" id="IPR000863">
    <property type="entry name" value="Sulfotransferase_dom"/>
</dbReference>
<dbReference type="PANTHER" id="PTHR10605:SF56">
    <property type="entry name" value="BIFUNCTIONAL HEPARAN SULFATE N-DEACETYLASE_N-SULFOTRANSFERASE"/>
    <property type="match status" value="1"/>
</dbReference>
<dbReference type="AlphaFoldDB" id="A0A944MB51"/>
<dbReference type="Pfam" id="PF00685">
    <property type="entry name" value="Sulfotransfer_1"/>
    <property type="match status" value="1"/>
</dbReference>
<evidence type="ECO:0000256" key="1">
    <source>
        <dbReference type="ARBA" id="ARBA00022679"/>
    </source>
</evidence>
<sequence length="289" mass="33894">MSKHLFILGVQKCGTTSLASLLATHPDIFLPSVKETYFFCDDDKYEKGEKWYHDEFYAQRNERILVDATPFYLASQKALDRVLNFADVNTRYIILLRDPVHRAYSAYWHQVRLGNEELTFEEALAAEDKRINEAHARNTRWWRHAYTKVGMYAEQLSYLFESVDTSCVLVLEQNQLNDSEFLVGALPSFLGVENRYNFTAREKNVSSMPRSRTIQKMVKGKSPLKSLVQKLVPREFRSAVGRKILEGTSKEFKYPMMKEETKHGLRERFNENNRQLIDMGYTFAEKWTR</sequence>